<keyword evidence="1" id="KW-1133">Transmembrane helix</keyword>
<keyword evidence="1" id="KW-0472">Membrane</keyword>
<name>A0ABW0U2A7_9BACI</name>
<dbReference type="Proteomes" id="UP001596143">
    <property type="component" value="Unassembled WGS sequence"/>
</dbReference>
<dbReference type="EMBL" id="JBHSPF010000007">
    <property type="protein sequence ID" value="MFC5627582.1"/>
    <property type="molecule type" value="Genomic_DNA"/>
</dbReference>
<evidence type="ECO:0008006" key="4">
    <source>
        <dbReference type="Google" id="ProtNLM"/>
    </source>
</evidence>
<keyword evidence="3" id="KW-1185">Reference proteome</keyword>
<reference evidence="3" key="1">
    <citation type="journal article" date="2019" name="Int. J. Syst. Evol. Microbiol.">
        <title>The Global Catalogue of Microorganisms (GCM) 10K type strain sequencing project: providing services to taxonomists for standard genome sequencing and annotation.</title>
        <authorList>
            <consortium name="The Broad Institute Genomics Platform"/>
            <consortium name="The Broad Institute Genome Sequencing Center for Infectious Disease"/>
            <person name="Wu L."/>
            <person name="Ma J."/>
        </authorList>
    </citation>
    <scope>NUCLEOTIDE SEQUENCE [LARGE SCALE GENOMIC DNA]</scope>
    <source>
        <strain evidence="3">CGMCC 1.15790</strain>
    </source>
</reference>
<feature type="transmembrane region" description="Helical" evidence="1">
    <location>
        <begin position="48"/>
        <end position="67"/>
    </location>
</feature>
<evidence type="ECO:0000313" key="2">
    <source>
        <dbReference type="EMBL" id="MFC5627582.1"/>
    </source>
</evidence>
<proteinExistence type="predicted"/>
<evidence type="ECO:0000313" key="3">
    <source>
        <dbReference type="Proteomes" id="UP001596143"/>
    </source>
</evidence>
<keyword evidence="1" id="KW-0812">Transmembrane</keyword>
<evidence type="ECO:0000256" key="1">
    <source>
        <dbReference type="SAM" id="Phobius"/>
    </source>
</evidence>
<comment type="caution">
    <text evidence="2">The sequence shown here is derived from an EMBL/GenBank/DDBJ whole genome shotgun (WGS) entry which is preliminary data.</text>
</comment>
<gene>
    <name evidence="2" type="ORF">ACFPTR_01550</name>
</gene>
<organism evidence="2 3">
    <name type="scientific">Aliibacillus thermotolerans</name>
    <dbReference type="NCBI Taxonomy" id="1834418"/>
    <lineage>
        <taxon>Bacteria</taxon>
        <taxon>Bacillati</taxon>
        <taxon>Bacillota</taxon>
        <taxon>Bacilli</taxon>
        <taxon>Bacillales</taxon>
        <taxon>Bacillaceae</taxon>
        <taxon>Aliibacillus</taxon>
    </lineage>
</organism>
<sequence>MLTYIGALLLPILLVILAVRLTHNYIGGVVVSLIVLFAVRPWQFGELVLTFVIVSFVVALPLSWRLFQKQKVGP</sequence>
<accession>A0ABW0U2A7</accession>
<protein>
    <recommendedName>
        <fullName evidence="4">DUF2198 family protein</fullName>
    </recommendedName>
</protein>
<dbReference type="RefSeq" id="WP_270895538.1">
    <property type="nucleotide sequence ID" value="NZ_JBHSPF010000007.1"/>
</dbReference>